<gene>
    <name evidence="2" type="ORF">VNO78_18307</name>
</gene>
<keyword evidence="1" id="KW-0812">Transmembrane</keyword>
<dbReference type="Proteomes" id="UP001386955">
    <property type="component" value="Unassembled WGS sequence"/>
</dbReference>
<keyword evidence="1" id="KW-1133">Transmembrane helix</keyword>
<feature type="transmembrane region" description="Helical" evidence="1">
    <location>
        <begin position="6"/>
        <end position="27"/>
    </location>
</feature>
<proteinExistence type="predicted"/>
<protein>
    <submittedName>
        <fullName evidence="2">Uncharacterized protein</fullName>
    </submittedName>
</protein>
<dbReference type="EMBL" id="JAYMYS010000004">
    <property type="protein sequence ID" value="KAK7397140.1"/>
    <property type="molecule type" value="Genomic_DNA"/>
</dbReference>
<organism evidence="2 3">
    <name type="scientific">Psophocarpus tetragonolobus</name>
    <name type="common">Winged bean</name>
    <name type="synonym">Dolichos tetragonolobus</name>
    <dbReference type="NCBI Taxonomy" id="3891"/>
    <lineage>
        <taxon>Eukaryota</taxon>
        <taxon>Viridiplantae</taxon>
        <taxon>Streptophyta</taxon>
        <taxon>Embryophyta</taxon>
        <taxon>Tracheophyta</taxon>
        <taxon>Spermatophyta</taxon>
        <taxon>Magnoliopsida</taxon>
        <taxon>eudicotyledons</taxon>
        <taxon>Gunneridae</taxon>
        <taxon>Pentapetalae</taxon>
        <taxon>rosids</taxon>
        <taxon>fabids</taxon>
        <taxon>Fabales</taxon>
        <taxon>Fabaceae</taxon>
        <taxon>Papilionoideae</taxon>
        <taxon>50 kb inversion clade</taxon>
        <taxon>NPAAA clade</taxon>
        <taxon>indigoferoid/millettioid clade</taxon>
        <taxon>Phaseoleae</taxon>
        <taxon>Psophocarpus</taxon>
    </lineage>
</organism>
<comment type="caution">
    <text evidence="2">The sequence shown here is derived from an EMBL/GenBank/DDBJ whole genome shotgun (WGS) entry which is preliminary data.</text>
</comment>
<keyword evidence="3" id="KW-1185">Reference proteome</keyword>
<reference evidence="2 3" key="1">
    <citation type="submission" date="2024-01" db="EMBL/GenBank/DDBJ databases">
        <title>The genomes of 5 underutilized Papilionoideae crops provide insights into root nodulation and disease resistanc.</title>
        <authorList>
            <person name="Jiang F."/>
        </authorList>
    </citation>
    <scope>NUCLEOTIDE SEQUENCE [LARGE SCALE GENOMIC DNA]</scope>
    <source>
        <strain evidence="2">DUOXIRENSHENG_FW03</strain>
        <tissue evidence="2">Leaves</tissue>
    </source>
</reference>
<dbReference type="AlphaFoldDB" id="A0AAN9XLQ6"/>
<evidence type="ECO:0000313" key="3">
    <source>
        <dbReference type="Proteomes" id="UP001386955"/>
    </source>
</evidence>
<accession>A0AAN9XLQ6</accession>
<sequence length="313" mass="35516">MNVGDVGIGIIWLMILVMECGGGLLVCRLEKFKEDDREVKGREGFWGLNGGHICWLASIRFSCEPSLLLQRHSIELYHFHHSQGKTLVTWLPNIRQLHNWHQNPRAQSLLQIFNATAVPFDLSLADGGVWLPTDTVAAHDHHLLLSNGGSHTVSAHYMFSFRFGLQKLLNKGLKGDGDSYGDLGLVGFPSLTSRHYLRSCASKRSHVHLWELPRRHIPDVVSVMETQVQFDSTKKFWEKEGYQIIMLDEALGHPGWIWCLWEELWMHLEGIKGPLNEPWLVTGNYNNILLPSEYQGGVFSHSRASKFSGGIDQ</sequence>
<name>A0AAN9XLQ6_PSOTE</name>
<keyword evidence="1" id="KW-0472">Membrane</keyword>
<evidence type="ECO:0000256" key="1">
    <source>
        <dbReference type="SAM" id="Phobius"/>
    </source>
</evidence>
<evidence type="ECO:0000313" key="2">
    <source>
        <dbReference type="EMBL" id="KAK7397140.1"/>
    </source>
</evidence>